<organism evidence="1 2">
    <name type="scientific">Aspergillus brasiliensis</name>
    <dbReference type="NCBI Taxonomy" id="319629"/>
    <lineage>
        <taxon>Eukaryota</taxon>
        <taxon>Fungi</taxon>
        <taxon>Dikarya</taxon>
        <taxon>Ascomycota</taxon>
        <taxon>Pezizomycotina</taxon>
        <taxon>Eurotiomycetes</taxon>
        <taxon>Eurotiomycetidae</taxon>
        <taxon>Eurotiales</taxon>
        <taxon>Aspergillaceae</taxon>
        <taxon>Aspergillus</taxon>
        <taxon>Aspergillus subgen. Circumdati</taxon>
    </lineage>
</organism>
<dbReference type="EMBL" id="BROQ01000001">
    <property type="protein sequence ID" value="GKZ16462.1"/>
    <property type="molecule type" value="Genomic_DNA"/>
</dbReference>
<evidence type="ECO:0000313" key="2">
    <source>
        <dbReference type="Proteomes" id="UP001143548"/>
    </source>
</evidence>
<gene>
    <name evidence="1" type="ORF">AbraCBS73388_000037</name>
</gene>
<sequence>MADTVTDLTFAINTALSKLSPADNITYTARYQLLDAIERLRRAVEPPLVTLQKICFAHHELVAIRIGMSIGIFNGLAGYHYDGVV</sequence>
<protein>
    <submittedName>
        <fullName evidence="1">Uncharacterized protein</fullName>
    </submittedName>
</protein>
<proteinExistence type="predicted"/>
<reference evidence="1" key="1">
    <citation type="submission" date="2022-07" db="EMBL/GenBank/DDBJ databases">
        <title>Taxonomy of Aspergillus series Nigri: significant species reduction supported by multi-species coalescent approaches.</title>
        <authorList>
            <person name="Bian C."/>
            <person name="Kusuya Y."/>
            <person name="Sklenar F."/>
            <person name="D'hooge E."/>
            <person name="Yaguchi T."/>
            <person name="Takahashi H."/>
            <person name="Hubka V."/>
        </authorList>
    </citation>
    <scope>NUCLEOTIDE SEQUENCE</scope>
    <source>
        <strain evidence="1">CBS 733.88</strain>
    </source>
</reference>
<accession>A0A9W6DJ00</accession>
<comment type="caution">
    <text evidence="1">The sequence shown here is derived from an EMBL/GenBank/DDBJ whole genome shotgun (WGS) entry which is preliminary data.</text>
</comment>
<dbReference type="Proteomes" id="UP001143548">
    <property type="component" value="Unassembled WGS sequence"/>
</dbReference>
<evidence type="ECO:0000313" key="1">
    <source>
        <dbReference type="EMBL" id="GKZ16462.1"/>
    </source>
</evidence>
<dbReference type="AlphaFoldDB" id="A0A9W6DJ00"/>
<name>A0A9W6DJ00_9EURO</name>